<dbReference type="EMBL" id="CP003389">
    <property type="protein sequence ID" value="AFE07148.1"/>
    <property type="molecule type" value="Genomic_DNA"/>
</dbReference>
<dbReference type="PROSITE" id="PS51257">
    <property type="entry name" value="PROKAR_LIPOPROTEIN"/>
    <property type="match status" value="1"/>
</dbReference>
<accession>H8N0W5</accession>
<keyword evidence="4" id="KW-1185">Reference proteome</keyword>
<name>H8N0W5_CORCM</name>
<protein>
    <recommendedName>
        <fullName evidence="5">Lipoprotein</fullName>
    </recommendedName>
</protein>
<dbReference type="SUPFAM" id="SSF82171">
    <property type="entry name" value="DPP6 N-terminal domain-like"/>
    <property type="match status" value="1"/>
</dbReference>
<dbReference type="InParanoid" id="H8N0W5"/>
<evidence type="ECO:0000313" key="3">
    <source>
        <dbReference type="EMBL" id="AFE07148.1"/>
    </source>
</evidence>
<dbReference type="HOGENOM" id="CLU_567206_0_0_7"/>
<dbReference type="SUPFAM" id="SSF50969">
    <property type="entry name" value="YVTN repeat-like/Quinoprotein amine dehydrogenase"/>
    <property type="match status" value="1"/>
</dbReference>
<evidence type="ECO:0008006" key="5">
    <source>
        <dbReference type="Google" id="ProtNLM"/>
    </source>
</evidence>
<feature type="chain" id="PRO_5003614741" description="Lipoprotein" evidence="2">
    <location>
        <begin position="24"/>
        <end position="535"/>
    </location>
</feature>
<dbReference type="InterPro" id="IPR011044">
    <property type="entry name" value="Quino_amine_DH_bsu"/>
</dbReference>
<sequence>MSQHGLRMRLHPLLFALVLSACAAQGPVSRPTFFTSHAAAVTSPTPSEDYGTAHPFLLLDSAPDGQWLLACQAREDTNGDGRIETVFGYHGNIVGDALRPYLFLEPGEGIRIDEVLAVAPTGRFLVLVRDTTLWLLDMETREEKVLASQVMSDTTSPHPPSRASFSRDGLRLLYLRPEAGRSVAVVRDLLQGTERVLDAGRGLLGQALLDPSGQWAVFDVVEDTNSDGKESWPQADTTLASATCRGPVISSSHFGWEGDTPVRRYRRLEGGPLLQGDDILQPMGEGLLRRAPDRSLFFEHADGRRETWVPSSCNGTLVFADTAREQVVVACETQPDRGPLELHGARVHHPLGWQTYLPFSDNSLRLSGSDGRLLSLWVVSEAASSNEADIVIDLERRTVRVVPLGQVVAFLGAHALLQESVDPDGGCRCAQSGQRLWFWNVETGSPPNVLSESTDSGLFQAGDTVLVMGKRIDLRTGKVLGDASGGALALDIRGRVLRPGPTAVKEPGSSAQSGPVRWEPALKAHESQRTQKEQE</sequence>
<organism evidence="3 4">
    <name type="scientific">Corallococcus coralloides (strain ATCC 25202 / DSM 2259 / NBRC 100086 / M2)</name>
    <name type="common">Myxococcus coralloides</name>
    <dbReference type="NCBI Taxonomy" id="1144275"/>
    <lineage>
        <taxon>Bacteria</taxon>
        <taxon>Pseudomonadati</taxon>
        <taxon>Myxococcota</taxon>
        <taxon>Myxococcia</taxon>
        <taxon>Myxococcales</taxon>
        <taxon>Cystobacterineae</taxon>
        <taxon>Myxococcaceae</taxon>
        <taxon>Corallococcus</taxon>
    </lineage>
</organism>
<reference evidence="3 4" key="1">
    <citation type="journal article" date="2012" name="J. Bacteriol.">
        <title>Complete Genome Sequence of the Fruiting Myxobacterium Corallococcus coralloides DSM 2259.</title>
        <authorList>
            <person name="Huntley S."/>
            <person name="Zhang Y."/>
            <person name="Treuner-Lange A."/>
            <person name="Kneip S."/>
            <person name="Sensen C.W."/>
            <person name="Sogaard-Andersen L."/>
        </authorList>
    </citation>
    <scope>NUCLEOTIDE SEQUENCE [LARGE SCALE GENOMIC DNA]</scope>
    <source>
        <strain evidence="4">ATCC 25202 / DSM 2259 / NBRC 100086 / M2</strain>
    </source>
</reference>
<proteinExistence type="predicted"/>
<feature type="compositionally biased region" description="Basic and acidic residues" evidence="1">
    <location>
        <begin position="520"/>
        <end position="535"/>
    </location>
</feature>
<evidence type="ECO:0000256" key="1">
    <source>
        <dbReference type="SAM" id="MobiDB-lite"/>
    </source>
</evidence>
<reference evidence="4" key="2">
    <citation type="submission" date="2012-03" db="EMBL/GenBank/DDBJ databases">
        <title>Genome sequence of the fruiting myxobacterium Corallococcus coralloides DSM 2259.</title>
        <authorList>
            <person name="Huntley S."/>
            <person name="Zhang Y."/>
            <person name="Treuner-Lange A."/>
            <person name="Sensen C.W."/>
            <person name="Sogaard-Andersen L."/>
        </authorList>
    </citation>
    <scope>NUCLEOTIDE SEQUENCE [LARGE SCALE GENOMIC DNA]</scope>
    <source>
        <strain evidence="4">ATCC 25202 / DSM 2259 / NBRC 100086 / M2</strain>
    </source>
</reference>
<dbReference type="KEGG" id="ccx:COCOR_06820"/>
<feature type="region of interest" description="Disordered" evidence="1">
    <location>
        <begin position="499"/>
        <end position="535"/>
    </location>
</feature>
<evidence type="ECO:0000256" key="2">
    <source>
        <dbReference type="SAM" id="SignalP"/>
    </source>
</evidence>
<evidence type="ECO:0000313" key="4">
    <source>
        <dbReference type="Proteomes" id="UP000007587"/>
    </source>
</evidence>
<gene>
    <name evidence="3" type="ordered locus">COCOR_06820</name>
</gene>
<dbReference type="AlphaFoldDB" id="H8N0W5"/>
<keyword evidence="2" id="KW-0732">Signal</keyword>
<feature type="signal peptide" evidence="2">
    <location>
        <begin position="1"/>
        <end position="23"/>
    </location>
</feature>
<dbReference type="Proteomes" id="UP000007587">
    <property type="component" value="Chromosome"/>
</dbReference>